<dbReference type="EMBL" id="SPDS01000001">
    <property type="protein sequence ID" value="TFH57789.1"/>
    <property type="molecule type" value="Genomic_DNA"/>
</dbReference>
<protein>
    <submittedName>
        <fullName evidence="1">Uncharacterized protein</fullName>
    </submittedName>
</protein>
<dbReference type="Proteomes" id="UP000297638">
    <property type="component" value="Unassembled WGS sequence"/>
</dbReference>
<reference evidence="1 2" key="1">
    <citation type="submission" date="2019-03" db="EMBL/GenBank/DDBJ databases">
        <title>Glutamicibacter sp. LJH19 genome.</title>
        <authorList>
            <person name="Sinai Borker S."/>
            <person name="Kumar R."/>
        </authorList>
    </citation>
    <scope>NUCLEOTIDE SEQUENCE [LARGE SCALE GENOMIC DNA]</scope>
    <source>
        <strain evidence="1 2">LJH19</strain>
    </source>
</reference>
<dbReference type="InterPro" id="IPR009351">
    <property type="entry name" value="AlkZ-like"/>
</dbReference>
<accession>A0A4Y8U254</accession>
<organism evidence="1 2">
    <name type="scientific">Glutamicibacter arilaitensis</name>
    <dbReference type="NCBI Taxonomy" id="256701"/>
    <lineage>
        <taxon>Bacteria</taxon>
        <taxon>Bacillati</taxon>
        <taxon>Actinomycetota</taxon>
        <taxon>Actinomycetes</taxon>
        <taxon>Micrococcales</taxon>
        <taxon>Micrococcaceae</taxon>
        <taxon>Glutamicibacter</taxon>
    </lineage>
</organism>
<comment type="caution">
    <text evidence="1">The sequence shown here is derived from an EMBL/GenBank/DDBJ whole genome shotgun (WGS) entry which is preliminary data.</text>
</comment>
<sequence length="69" mass="7627">MGESSSRTATAKLVAQDFVLVDQWVTGRHEPAQPLAELLRRYFASHGPATIRYAAWYSGQTLSDMRAAS</sequence>
<evidence type="ECO:0000313" key="2">
    <source>
        <dbReference type="Proteomes" id="UP000297638"/>
    </source>
</evidence>
<proteinExistence type="predicted"/>
<dbReference type="Pfam" id="PF06224">
    <property type="entry name" value="AlkZ-like"/>
    <property type="match status" value="1"/>
</dbReference>
<evidence type="ECO:0000313" key="1">
    <source>
        <dbReference type="EMBL" id="TFH57789.1"/>
    </source>
</evidence>
<dbReference type="AlphaFoldDB" id="A0A4Y8U254"/>
<gene>
    <name evidence="1" type="ORF">EXY26_10085</name>
</gene>
<name>A0A4Y8U254_9MICC</name>